<proteinExistence type="predicted"/>
<feature type="compositionally biased region" description="Basic and acidic residues" evidence="1">
    <location>
        <begin position="245"/>
        <end position="255"/>
    </location>
</feature>
<dbReference type="SUPFAM" id="SSF81383">
    <property type="entry name" value="F-box domain"/>
    <property type="match status" value="1"/>
</dbReference>
<sequence>MEAASKLTCGLCGYIRPRFGATDTAWTSLCRAVYCTGPADTNPQLSGIGFHRHDDAAQLATPVPRDAGRRFNDPDLNPLSDFVHIRGIRPPPVDISEAEQAEYSWGFVFHDACWRLLEQASAGSGCGRGDDRTGEGSTAVDIRALWRILQSVPCAYDLPNWGHNYGGLYLGVAKDQARGEHFVLLSSNSNLVIPSTYSDPFRVPELQTIMARLRIDEALPDSYHREGRVSSVGGGGQAVTGDGVRNGHRDGHSEMEPPEETFLTTSSIAISPACESPPIPTETTPTTTVTVDDPFTILPLEIREMILTTLSSADVCQLRLASRSMAATPLTQYFFSSRFWPGRELEVIFDGFLLGPSRRLGLDWHALYKFMQSRLRLNQVCLGEKNRLRIWRQTVRPLARAVEAVGSNRLAEEVLGRVVFSGPGFWQTWDGGGGWGHVFGEEENNRDTGGGGPRRRGDREGWRTVTTVKQLNPESWGDMGRRVTRAEIQIPPDRMVESVVVSIVEFFDVRYITGLSFVLGQREGEAGPYSVWGTKDKTGDESLMLDGDNVVTLGYVALRSTDRTVLHVPRRRGSNTPQEAALVITSSSTRTNSGKNSTPGLLQGFHIAVDECGFRGLALIVGGAMESEYLSWAGESGSFGSYPIKVNGGGEGARFATVSAVFDGFRMQALLIPKG</sequence>
<dbReference type="Proteomes" id="UP000756346">
    <property type="component" value="Unassembled WGS sequence"/>
</dbReference>
<accession>A0A9P8Y2P3</accession>
<dbReference type="InterPro" id="IPR036047">
    <property type="entry name" value="F-box-like_dom_sf"/>
</dbReference>
<evidence type="ECO:0008006" key="4">
    <source>
        <dbReference type="Google" id="ProtNLM"/>
    </source>
</evidence>
<gene>
    <name evidence="2" type="ORF">B0I36DRAFT_143622</name>
</gene>
<keyword evidence="3" id="KW-1185">Reference proteome</keyword>
<dbReference type="AlphaFoldDB" id="A0A9P8Y2P3"/>
<name>A0A9P8Y2P3_9PEZI</name>
<dbReference type="OrthoDB" id="5273847at2759"/>
<evidence type="ECO:0000256" key="1">
    <source>
        <dbReference type="SAM" id="MobiDB-lite"/>
    </source>
</evidence>
<comment type="caution">
    <text evidence="2">The sequence shown here is derived from an EMBL/GenBank/DDBJ whole genome shotgun (WGS) entry which is preliminary data.</text>
</comment>
<feature type="region of interest" description="Disordered" evidence="1">
    <location>
        <begin position="226"/>
        <end position="258"/>
    </location>
</feature>
<protein>
    <recommendedName>
        <fullName evidence="4">F-box domain-containing protein</fullName>
    </recommendedName>
</protein>
<organism evidence="2 3">
    <name type="scientific">Microdochium trichocladiopsis</name>
    <dbReference type="NCBI Taxonomy" id="1682393"/>
    <lineage>
        <taxon>Eukaryota</taxon>
        <taxon>Fungi</taxon>
        <taxon>Dikarya</taxon>
        <taxon>Ascomycota</taxon>
        <taxon>Pezizomycotina</taxon>
        <taxon>Sordariomycetes</taxon>
        <taxon>Xylariomycetidae</taxon>
        <taxon>Xylariales</taxon>
        <taxon>Microdochiaceae</taxon>
        <taxon>Microdochium</taxon>
    </lineage>
</organism>
<feature type="region of interest" description="Disordered" evidence="1">
    <location>
        <begin position="441"/>
        <end position="460"/>
    </location>
</feature>
<dbReference type="EMBL" id="JAGTJQ010000007">
    <property type="protein sequence ID" value="KAH7027798.1"/>
    <property type="molecule type" value="Genomic_DNA"/>
</dbReference>
<reference evidence="2" key="1">
    <citation type="journal article" date="2021" name="Nat. Commun.">
        <title>Genetic determinants of endophytism in the Arabidopsis root mycobiome.</title>
        <authorList>
            <person name="Mesny F."/>
            <person name="Miyauchi S."/>
            <person name="Thiergart T."/>
            <person name="Pickel B."/>
            <person name="Atanasova L."/>
            <person name="Karlsson M."/>
            <person name="Huettel B."/>
            <person name="Barry K.W."/>
            <person name="Haridas S."/>
            <person name="Chen C."/>
            <person name="Bauer D."/>
            <person name="Andreopoulos W."/>
            <person name="Pangilinan J."/>
            <person name="LaButti K."/>
            <person name="Riley R."/>
            <person name="Lipzen A."/>
            <person name="Clum A."/>
            <person name="Drula E."/>
            <person name="Henrissat B."/>
            <person name="Kohler A."/>
            <person name="Grigoriev I.V."/>
            <person name="Martin F.M."/>
            <person name="Hacquard S."/>
        </authorList>
    </citation>
    <scope>NUCLEOTIDE SEQUENCE</scope>
    <source>
        <strain evidence="2">MPI-CAGE-CH-0230</strain>
    </source>
</reference>
<dbReference type="RefSeq" id="XP_046010597.1">
    <property type="nucleotide sequence ID" value="XM_046148410.1"/>
</dbReference>
<evidence type="ECO:0000313" key="3">
    <source>
        <dbReference type="Proteomes" id="UP000756346"/>
    </source>
</evidence>
<evidence type="ECO:0000313" key="2">
    <source>
        <dbReference type="EMBL" id="KAH7027798.1"/>
    </source>
</evidence>
<dbReference type="GeneID" id="70177956"/>